<dbReference type="SUPFAM" id="SSF57903">
    <property type="entry name" value="FYVE/PHD zinc finger"/>
    <property type="match status" value="1"/>
</dbReference>
<keyword evidence="2 4" id="KW-0863">Zinc-finger</keyword>
<evidence type="ECO:0000256" key="2">
    <source>
        <dbReference type="ARBA" id="ARBA00022771"/>
    </source>
</evidence>
<feature type="region of interest" description="Disordered" evidence="5">
    <location>
        <begin position="570"/>
        <end position="600"/>
    </location>
</feature>
<dbReference type="AlphaFoldDB" id="A0A9W8EL58"/>
<evidence type="ECO:0000259" key="6">
    <source>
        <dbReference type="PROSITE" id="PS50016"/>
    </source>
</evidence>
<feature type="domain" description="PHD-type" evidence="6">
    <location>
        <begin position="410"/>
        <end position="468"/>
    </location>
</feature>
<keyword evidence="3" id="KW-0862">Zinc</keyword>
<reference evidence="7" key="1">
    <citation type="submission" date="2022-07" db="EMBL/GenBank/DDBJ databases">
        <title>Phylogenomic reconstructions and comparative analyses of Kickxellomycotina fungi.</title>
        <authorList>
            <person name="Reynolds N.K."/>
            <person name="Stajich J.E."/>
            <person name="Barry K."/>
            <person name="Grigoriev I.V."/>
            <person name="Crous P."/>
            <person name="Smith M.E."/>
        </authorList>
    </citation>
    <scope>NUCLEOTIDE SEQUENCE</scope>
    <source>
        <strain evidence="7">IMI 214461</strain>
    </source>
</reference>
<dbReference type="GO" id="GO:0006355">
    <property type="term" value="P:regulation of DNA-templated transcription"/>
    <property type="evidence" value="ECO:0007669"/>
    <property type="project" value="InterPro"/>
</dbReference>
<proteinExistence type="predicted"/>
<dbReference type="InterPro" id="IPR001965">
    <property type="entry name" value="Znf_PHD"/>
</dbReference>
<evidence type="ECO:0000256" key="5">
    <source>
        <dbReference type="SAM" id="MobiDB-lite"/>
    </source>
</evidence>
<dbReference type="SMART" id="SM00249">
    <property type="entry name" value="PHD"/>
    <property type="match status" value="1"/>
</dbReference>
<feature type="region of interest" description="Disordered" evidence="5">
    <location>
        <begin position="1"/>
        <end position="27"/>
    </location>
</feature>
<keyword evidence="1" id="KW-0479">Metal-binding</keyword>
<dbReference type="GO" id="GO:0008270">
    <property type="term" value="F:zinc ion binding"/>
    <property type="evidence" value="ECO:0007669"/>
    <property type="project" value="UniProtKB-KW"/>
</dbReference>
<evidence type="ECO:0000313" key="7">
    <source>
        <dbReference type="EMBL" id="KAJ2007524.1"/>
    </source>
</evidence>
<dbReference type="InterPro" id="IPR019787">
    <property type="entry name" value="Znf_PHD-finger"/>
</dbReference>
<dbReference type="InterPro" id="IPR013088">
    <property type="entry name" value="Znf_NHR/GATA"/>
</dbReference>
<feature type="region of interest" description="Disordered" evidence="5">
    <location>
        <begin position="541"/>
        <end position="560"/>
    </location>
</feature>
<accession>A0A9W8EL58</accession>
<comment type="caution">
    <text evidence="7">The sequence shown here is derived from an EMBL/GenBank/DDBJ whole genome shotgun (WGS) entry which is preliminary data.</text>
</comment>
<dbReference type="OrthoDB" id="5863171at2759"/>
<gene>
    <name evidence="7" type="ORF">H4R26_000730</name>
</gene>
<feature type="region of interest" description="Disordered" evidence="5">
    <location>
        <begin position="493"/>
        <end position="512"/>
    </location>
</feature>
<evidence type="ECO:0000256" key="4">
    <source>
        <dbReference type="PROSITE-ProRule" id="PRU00146"/>
    </source>
</evidence>
<keyword evidence="8" id="KW-1185">Reference proteome</keyword>
<sequence length="600" mass="62993">MGSHYTTTPTTPPPTASQHRGGAASGDARYMRASVGGAAGTLAPTLDALPVYTSAPGSDATLATASAFALAASAAMSATTSSAVAALAAAALASAGTAPGSCGQAQTMGSADMAGGYGEGRGGWANNCSGGGGNNGLGDSRLGGSPLAAPRPVAAHSLGPPSWMLAALPLDVLLNLTLPNQKTNIINDVFFTPEERPQSPQLTPVSDFYDARIRALPPSDALESLDPSADLALFAAEPRSVWGSDEIDACSESTRQASPTPTVTSCDDCDSDSDNIILSTIAVTKCLHPSPLSAHVAQAKSPYARSDVSETASLSGDSCVDEAASGHGLVRESLRPTVFEELSHNGIDWCRYCGTTEGINWRPGPWGKRTLCNKHGCDYKGYGFASKMPRLNLKSFADEALEERIRPVLQTFCQICQQDSSGLDNILVHCDGCHRAYHQCCHPEGISDSEPSLCADAAPWYCESSCRDNARRRRIIVELPKCRLPYMCSPRHTAGSPSAAAAPPHPPTPAESLILRRGGLTSHTALHSVYVPAARLVAKTPRKRRLMAESPPPPPHSMRSAELKMLNLDAPADHASSAKVRKSSRVTRPSVKRLESDYTA</sequence>
<dbReference type="Proteomes" id="UP001150907">
    <property type="component" value="Unassembled WGS sequence"/>
</dbReference>
<dbReference type="Gene3D" id="3.30.50.10">
    <property type="entry name" value="Erythroid Transcription Factor GATA-1, subunit A"/>
    <property type="match status" value="1"/>
</dbReference>
<evidence type="ECO:0000313" key="8">
    <source>
        <dbReference type="Proteomes" id="UP001150907"/>
    </source>
</evidence>
<evidence type="ECO:0000256" key="1">
    <source>
        <dbReference type="ARBA" id="ARBA00022723"/>
    </source>
</evidence>
<dbReference type="InterPro" id="IPR013083">
    <property type="entry name" value="Znf_RING/FYVE/PHD"/>
</dbReference>
<organism evidence="7 8">
    <name type="scientific">Coemansia thaxteri</name>
    <dbReference type="NCBI Taxonomy" id="2663907"/>
    <lineage>
        <taxon>Eukaryota</taxon>
        <taxon>Fungi</taxon>
        <taxon>Fungi incertae sedis</taxon>
        <taxon>Zoopagomycota</taxon>
        <taxon>Kickxellomycotina</taxon>
        <taxon>Kickxellomycetes</taxon>
        <taxon>Kickxellales</taxon>
        <taxon>Kickxellaceae</taxon>
        <taxon>Coemansia</taxon>
    </lineage>
</organism>
<feature type="compositionally biased region" description="Low complexity" evidence="5">
    <location>
        <begin position="493"/>
        <end position="502"/>
    </location>
</feature>
<name>A0A9W8EL58_9FUNG</name>
<dbReference type="PROSITE" id="PS50016">
    <property type="entry name" value="ZF_PHD_2"/>
    <property type="match status" value="1"/>
</dbReference>
<dbReference type="EMBL" id="JANBQF010000024">
    <property type="protein sequence ID" value="KAJ2007524.1"/>
    <property type="molecule type" value="Genomic_DNA"/>
</dbReference>
<evidence type="ECO:0000256" key="3">
    <source>
        <dbReference type="ARBA" id="ARBA00022833"/>
    </source>
</evidence>
<protein>
    <recommendedName>
        <fullName evidence="6">PHD-type domain-containing protein</fullName>
    </recommendedName>
</protein>
<dbReference type="Gene3D" id="3.30.40.10">
    <property type="entry name" value="Zinc/RING finger domain, C3HC4 (zinc finger)"/>
    <property type="match status" value="1"/>
</dbReference>
<dbReference type="InterPro" id="IPR011011">
    <property type="entry name" value="Znf_FYVE_PHD"/>
</dbReference>